<dbReference type="EMBL" id="NMUH01000902">
    <property type="protein sequence ID" value="MQL86466.1"/>
    <property type="molecule type" value="Genomic_DNA"/>
</dbReference>
<dbReference type="PANTHER" id="PTHR44743">
    <property type="entry name" value="PUTATIVE, EXPRESSED-RELATED"/>
    <property type="match status" value="1"/>
</dbReference>
<dbReference type="SMART" id="SM00271">
    <property type="entry name" value="DnaJ"/>
    <property type="match status" value="1"/>
</dbReference>
<evidence type="ECO:0000313" key="2">
    <source>
        <dbReference type="EMBL" id="MQL86466.1"/>
    </source>
</evidence>
<proteinExistence type="predicted"/>
<reference evidence="2" key="1">
    <citation type="submission" date="2017-07" db="EMBL/GenBank/DDBJ databases">
        <title>Taro Niue Genome Assembly and Annotation.</title>
        <authorList>
            <person name="Atibalentja N."/>
            <person name="Keating K."/>
            <person name="Fields C.J."/>
        </authorList>
    </citation>
    <scope>NUCLEOTIDE SEQUENCE</scope>
    <source>
        <strain evidence="2">Niue_2</strain>
        <tissue evidence="2">Leaf</tissue>
    </source>
</reference>
<dbReference type="GO" id="GO:0005783">
    <property type="term" value="C:endoplasmic reticulum"/>
    <property type="evidence" value="ECO:0007669"/>
    <property type="project" value="UniProtKB-ARBA"/>
</dbReference>
<gene>
    <name evidence="2" type="ORF">Taro_018990</name>
</gene>
<dbReference type="Gene3D" id="1.10.287.110">
    <property type="entry name" value="DnaJ domain"/>
    <property type="match status" value="1"/>
</dbReference>
<keyword evidence="3" id="KW-1185">Reference proteome</keyword>
<dbReference type="InterPro" id="IPR001623">
    <property type="entry name" value="DnaJ_domain"/>
</dbReference>
<comment type="caution">
    <text evidence="2">The sequence shown here is derived from an EMBL/GenBank/DDBJ whole genome shotgun (WGS) entry which is preliminary data.</text>
</comment>
<dbReference type="Pfam" id="PF00226">
    <property type="entry name" value="DnaJ"/>
    <property type="match status" value="1"/>
</dbReference>
<dbReference type="PROSITE" id="PS00636">
    <property type="entry name" value="DNAJ_1"/>
    <property type="match status" value="1"/>
</dbReference>
<dbReference type="AlphaFoldDB" id="A0A843UV76"/>
<dbReference type="InterPro" id="IPR018253">
    <property type="entry name" value="DnaJ_domain_CS"/>
</dbReference>
<organism evidence="2 3">
    <name type="scientific">Colocasia esculenta</name>
    <name type="common">Wild taro</name>
    <name type="synonym">Arum esculentum</name>
    <dbReference type="NCBI Taxonomy" id="4460"/>
    <lineage>
        <taxon>Eukaryota</taxon>
        <taxon>Viridiplantae</taxon>
        <taxon>Streptophyta</taxon>
        <taxon>Embryophyta</taxon>
        <taxon>Tracheophyta</taxon>
        <taxon>Spermatophyta</taxon>
        <taxon>Magnoliopsida</taxon>
        <taxon>Liliopsida</taxon>
        <taxon>Araceae</taxon>
        <taxon>Aroideae</taxon>
        <taxon>Colocasieae</taxon>
        <taxon>Colocasia</taxon>
    </lineage>
</organism>
<dbReference type="SUPFAM" id="SSF46565">
    <property type="entry name" value="Chaperone J-domain"/>
    <property type="match status" value="1"/>
</dbReference>
<dbReference type="CDD" id="cd06257">
    <property type="entry name" value="DnaJ"/>
    <property type="match status" value="1"/>
</dbReference>
<evidence type="ECO:0000313" key="3">
    <source>
        <dbReference type="Proteomes" id="UP000652761"/>
    </source>
</evidence>
<dbReference type="OrthoDB" id="10250354at2759"/>
<accession>A0A843UV76</accession>
<sequence>MEEWGIGARTRDYYAVLGVHRNASLADVRTTYRKLALKWHPDRWAARKARTEAAEEAKRRFQQIQEAYQVLSDDIKRTLYDAGLYSPKEEGDDDDYVEGFADFVKEMVTLMAEVRRKEKIYSLEELHRMLVDMAGGVDLAGAPQRQHTPVLEDDNCSRFPKRRRCDVARNPEASLRVATQGAEFFRWTTC</sequence>
<dbReference type="PROSITE" id="PS50076">
    <property type="entry name" value="DNAJ_2"/>
    <property type="match status" value="1"/>
</dbReference>
<dbReference type="PANTHER" id="PTHR44743:SF10">
    <property type="entry name" value="J DOMAIN-CONTAINING PROTEIN"/>
    <property type="match status" value="1"/>
</dbReference>
<dbReference type="InterPro" id="IPR036869">
    <property type="entry name" value="J_dom_sf"/>
</dbReference>
<dbReference type="Proteomes" id="UP000652761">
    <property type="component" value="Unassembled WGS sequence"/>
</dbReference>
<name>A0A843UV76_COLES</name>
<evidence type="ECO:0000259" key="1">
    <source>
        <dbReference type="PROSITE" id="PS50076"/>
    </source>
</evidence>
<feature type="domain" description="J" evidence="1">
    <location>
        <begin position="12"/>
        <end position="84"/>
    </location>
</feature>
<protein>
    <recommendedName>
        <fullName evidence="1">J domain-containing protein</fullName>
    </recommendedName>
</protein>
<dbReference type="PRINTS" id="PR00625">
    <property type="entry name" value="JDOMAIN"/>
</dbReference>